<dbReference type="NCBIfam" id="NF038128">
    <property type="entry name" value="choice_anch_J"/>
    <property type="match status" value="1"/>
</dbReference>
<dbReference type="InterPro" id="IPR002035">
    <property type="entry name" value="VWF_A"/>
</dbReference>
<feature type="domain" description="VWFA" evidence="3">
    <location>
        <begin position="1458"/>
        <end position="1687"/>
    </location>
</feature>
<dbReference type="CDD" id="cd00198">
    <property type="entry name" value="vWFA"/>
    <property type="match status" value="1"/>
</dbReference>
<evidence type="ECO:0000259" key="2">
    <source>
        <dbReference type="PROSITE" id="PS50093"/>
    </source>
</evidence>
<dbReference type="EMBL" id="JBBYHR010000006">
    <property type="protein sequence ID" value="MEL1244932.1"/>
    <property type="molecule type" value="Genomic_DNA"/>
</dbReference>
<dbReference type="Proteomes" id="UP001464555">
    <property type="component" value="Unassembled WGS sequence"/>
</dbReference>
<dbReference type="SUPFAM" id="SSF49299">
    <property type="entry name" value="PKD domain"/>
    <property type="match status" value="1"/>
</dbReference>
<evidence type="ECO:0000313" key="5">
    <source>
        <dbReference type="EMBL" id="MEL1244932.1"/>
    </source>
</evidence>
<proteinExistence type="predicted"/>
<sequence>MRKIIFTLFVVLTGFSGYSQLSEDFESNGTALPTGWQKINVSGTGKQWTVAAQSIITPAFGGTGHAAYIDRENVPIGTAEDWLVTPQFTVPQNGELYFQSRLTQLGDDNNTYRIMIHTGSTPLNTSSYTELQAWTELTLNPDPDQTNYIEKHVTLPAGLVGTSVYIAFVMNGDNGDRWLIDDVSVHTKCIAEHPSVTNLTPTSARLTWDNTGATSFYVEVQITADSGPPTIIDSTTVTTNYYDISSLLENTRYLFLVKANCPFISGEHSEEVSETFRTSRYGDNCSFPITVSSLPYIGYNNQLLREQDEITTPGTGCTTGTTGYDHWEYVVYSYTPPPSVTEIDIEVNPLHNATGIFVFTDCEDIGTNCLAGTFDQAQLQKTINDLDVTPGTEYFIVVAGAYSFDSFTGYTIAITEEACTNNIEAVFNVDCNDALNFDVVADITDLGSATSLEATIYRYNTGVLQPLSTQTISTPGVYNFGTFGSTDTGYVVLTSQQDPDCFIVSSFFTKYSCPPVNDDCANAKTVGNETKTSCVPLRGTLSNATPSLEVNSCPGSANDDVWYKFVANGTKQIIKILPVDDNLTDFNHSLYRGGICDNLTLVYCSEENESTATNLIPGQTYTIRVYSATSSPVNTKFDICTLSLEDVCPENPAQAELAKGLFIQLLNHLLAVEVPTTGPYDCNELAPLIPYILDPNPLIYNFVKDAESGTISFSFADHNEADGPDVILKYPTGGFVDTIDFFNFESFSDEANMYVTFGNGEITSDNTVKHIDFCPDFVCQPVVGNIRVESGLACTTPDEPTIFTVVTTNTNIEQYSWVFYRSGNVVYTSIVEHPVIDFKNDEKSSDWKAVLVVTTADGCTTTIEKPFIVNTACTQCTEENLQSPVVKELYLNLINYLISTYCGNGSVAITTPFNCSQLVALAPYITDTTPLIYNLTFNGTKLEFSFSDSVSPDISIDNEGAPGIITDIDLLSFTSPEIQTSIDTKPLIGGIYHHHTVSHVDFCPGECPPLTGKIKLVGGITCIKMGTPKEFYFDAGGFTITGYDWTFFRQEDMVEVFSSDLQRPVFTFEKAPYIVKLVVTYGDGCNATFYKMIVVDTGCEEICAENNPGSPEVREYYMDLINYLLTLQGNVFSNQFTCSQLESLRPYITDDNAKIWNLAFEEGIMKFSFSNHGATYDVSVPTEYGQVTDINLMTYAPPSTTEEYQTIDTMFDSYINDNHTYYHTVRHINFCPEEECEPILGSIALDSGVSCVAPNVNVGFHLQPGIPAGATVLWTFYNQFGNGSTTSTEVNPHKIYAQPGHYKIKLVVKDGTSCKTTFHMTISVSTSCSVCTESNQDSQEVIALYMRLLNKLLSMGSTLTDGYTCPELTDLAPYISDSNPVISNPVWSNGKLSFGFSSGHSDVIVDNFGTIAHVNTVGYEGAENESVFIITYADGTQSFVNTTKHIDFCPEIEHCQSHIAFVLDESASIDAVEALKIKKQLKNFLELQNRYGSGTVVSFIGMCDSDTYTRTDEVSGRLSGPVNNPAGKFAELNDWLDHKYKSPYTAARRAMGISPNSDYWASGISKALSYDLKPEIIILITDGSQTADMERLKNLIHDADVYSHLYVYGIGSGYYVDGINPVIDTNDPENQQNEVTGRLMTSLKFLLNLPSTQFPVSNKNDLMTSNYFEYPTFDHLVLDLDYFYNKLAEADLGCGPEPLPKDFCENCETFQPMPDETYWVSGWVKEEHNIQVKNYEHVVLKLVFDDDNEDQVSEISFNPAGEIIDGWQRIAAKFVVPHEAAIMRIELINLNDGIPAYFDDIRIHPIHGSMKSFVYDPETFRLMAEHDDNNYTTFYEYDKEGGLVRIKKETSKGVKTIQESRSGNVIKTVGENED</sequence>
<dbReference type="InterPro" id="IPR056600">
    <property type="entry name" value="GBD_T9SS_assoc"/>
</dbReference>
<dbReference type="InterPro" id="IPR011628">
    <property type="entry name" value="Cleaved_adhesin"/>
</dbReference>
<dbReference type="InterPro" id="IPR022409">
    <property type="entry name" value="PKD/Chitinase_dom"/>
</dbReference>
<gene>
    <name evidence="5" type="ORF">AAEO56_11710</name>
</gene>
<dbReference type="Gene3D" id="2.60.120.200">
    <property type="match status" value="1"/>
</dbReference>
<keyword evidence="6" id="KW-1185">Reference proteome</keyword>
<dbReference type="InterPro" id="IPR036465">
    <property type="entry name" value="vWFA_dom_sf"/>
</dbReference>
<feature type="domain" description="PKD" evidence="2">
    <location>
        <begin position="1280"/>
        <end position="1324"/>
    </location>
</feature>
<dbReference type="RefSeq" id="WP_341697247.1">
    <property type="nucleotide sequence ID" value="NZ_JBBYHR010000006.1"/>
</dbReference>
<dbReference type="InterPro" id="IPR003961">
    <property type="entry name" value="FN3_dom"/>
</dbReference>
<dbReference type="Pfam" id="PF18911">
    <property type="entry name" value="PKD_4"/>
    <property type="match status" value="1"/>
</dbReference>
<protein>
    <submittedName>
        <fullName evidence="5">Choice-of-anchor J domain-containing protein</fullName>
    </submittedName>
</protein>
<feature type="domain" description="Fibronectin type-III" evidence="4">
    <location>
        <begin position="190"/>
        <end position="281"/>
    </location>
</feature>
<evidence type="ECO:0000256" key="1">
    <source>
        <dbReference type="ARBA" id="ARBA00004239"/>
    </source>
</evidence>
<accession>A0ABU9HYD4</accession>
<dbReference type="PROSITE" id="PS50853">
    <property type="entry name" value="FN3"/>
    <property type="match status" value="1"/>
</dbReference>
<dbReference type="Gene3D" id="2.60.40.10">
    <property type="entry name" value="Immunoglobulins"/>
    <property type="match status" value="2"/>
</dbReference>
<dbReference type="Pfam" id="PF07675">
    <property type="entry name" value="Cleaved_Adhesin"/>
    <property type="match status" value="1"/>
</dbReference>
<dbReference type="Gene3D" id="2.60.120.260">
    <property type="entry name" value="Galactose-binding domain-like"/>
    <property type="match status" value="1"/>
</dbReference>
<name>A0ABU9HYD4_9FLAO</name>
<dbReference type="SMART" id="SM00089">
    <property type="entry name" value="PKD"/>
    <property type="match status" value="1"/>
</dbReference>
<dbReference type="SUPFAM" id="SSF53300">
    <property type="entry name" value="vWA-like"/>
    <property type="match status" value="1"/>
</dbReference>
<comment type="subcellular location">
    <subcellularLocation>
        <location evidence="1">Secreted</location>
        <location evidence="1">Extracellular space</location>
    </subcellularLocation>
</comment>
<evidence type="ECO:0000259" key="3">
    <source>
        <dbReference type="PROSITE" id="PS50234"/>
    </source>
</evidence>
<dbReference type="PROSITE" id="PS50234">
    <property type="entry name" value="VWFA"/>
    <property type="match status" value="1"/>
</dbReference>
<dbReference type="SUPFAM" id="SSF49265">
    <property type="entry name" value="Fibronectin type III"/>
    <property type="match status" value="1"/>
</dbReference>
<dbReference type="Gene3D" id="3.40.50.410">
    <property type="entry name" value="von Willebrand factor, type A domain"/>
    <property type="match status" value="1"/>
</dbReference>
<dbReference type="CDD" id="cd00146">
    <property type="entry name" value="PKD"/>
    <property type="match status" value="1"/>
</dbReference>
<dbReference type="PROSITE" id="PS50093">
    <property type="entry name" value="PKD"/>
    <property type="match status" value="1"/>
</dbReference>
<dbReference type="Pfam" id="PF23759">
    <property type="entry name" value="GBD_T9SS_assoc"/>
    <property type="match status" value="1"/>
</dbReference>
<dbReference type="InterPro" id="IPR036116">
    <property type="entry name" value="FN3_sf"/>
</dbReference>
<reference evidence="5 6" key="1">
    <citation type="submission" date="2024-04" db="EMBL/GenBank/DDBJ databases">
        <title>Flavobacterium sp. DGU11 16S ribosomal RNA gene Genome sequencing and assembly.</title>
        <authorList>
            <person name="Park S."/>
        </authorList>
    </citation>
    <scope>NUCLEOTIDE SEQUENCE [LARGE SCALE GENOMIC DNA]</scope>
    <source>
        <strain evidence="5 6">DGU11</strain>
    </source>
</reference>
<evidence type="ECO:0000313" key="6">
    <source>
        <dbReference type="Proteomes" id="UP001464555"/>
    </source>
</evidence>
<dbReference type="InterPro" id="IPR013783">
    <property type="entry name" value="Ig-like_fold"/>
</dbReference>
<dbReference type="InterPro" id="IPR035986">
    <property type="entry name" value="PKD_dom_sf"/>
</dbReference>
<comment type="caution">
    <text evidence="5">The sequence shown here is derived from an EMBL/GenBank/DDBJ whole genome shotgun (WGS) entry which is preliminary data.</text>
</comment>
<dbReference type="CDD" id="cd00063">
    <property type="entry name" value="FN3"/>
    <property type="match status" value="1"/>
</dbReference>
<organism evidence="5 6">
    <name type="scientific">Flavobacterium arundinis</name>
    <dbReference type="NCBI Taxonomy" id="3139143"/>
    <lineage>
        <taxon>Bacteria</taxon>
        <taxon>Pseudomonadati</taxon>
        <taxon>Bacteroidota</taxon>
        <taxon>Flavobacteriia</taxon>
        <taxon>Flavobacteriales</taxon>
        <taxon>Flavobacteriaceae</taxon>
        <taxon>Flavobacterium</taxon>
    </lineage>
</organism>
<evidence type="ECO:0000259" key="4">
    <source>
        <dbReference type="PROSITE" id="PS50853"/>
    </source>
</evidence>
<dbReference type="InterPro" id="IPR000601">
    <property type="entry name" value="PKD_dom"/>
</dbReference>